<sequence>MQLAFGNMTLELNIFHLCKKHIHPEEEEGPEEVCMIDTLVEEHCDQRMQEDLIESLGDLDEGLPNPQICLLPSLTIHQEDCLLEVLRRYSPWVSPTQVVPKKSGITVVQNDKGEDVSTHLTTGWRVCIDYRRLNAVTRKDHFPLPFIDQCLRGSLASFLLFLGWLLWENAFQLMQCTRNFPKMHVKHFQSCSERCIEKDLVLNWDKCHFMVQQGLSLGTSSPSKALKLTKQRRFIKDFSKLARPLCELLVKDAKFIWDDRCQRSFEELKLFLTTALIVRAPNWQLPFEVMCDASDFAIGAFLGKEDGKPYVIYYASKTLNEAERNYTTTRKNYHLSRLAIAHNSHGLPINDDFLEESLMLVEVAPWYAHIANYLVIGEVPIPCKHNDHRVVLKFLKKHLLKIWGAKAIISDEGTYFCNKPFETLLAKYGVKHKVATPYHPQTSGQVETAYKTILGMSPYRLVYGKACHLPVELEYKAWWAIKKLNMDLSRTGMKRFLDLNELEELRNDAYINSKIAKERLKRWHDQLVSQRFSKGTKSLAL</sequence>
<proteinExistence type="predicted"/>
<dbReference type="Proteomes" id="UP000288805">
    <property type="component" value="Unassembled WGS sequence"/>
</dbReference>
<dbReference type="PANTHER" id="PTHR34072">
    <property type="entry name" value="ENZYMATIC POLYPROTEIN-RELATED"/>
    <property type="match status" value="1"/>
</dbReference>
<dbReference type="EMBL" id="QGNW01002014">
    <property type="protein sequence ID" value="RVW26362.1"/>
    <property type="molecule type" value="Genomic_DNA"/>
</dbReference>
<evidence type="ECO:0000313" key="3">
    <source>
        <dbReference type="Proteomes" id="UP000288805"/>
    </source>
</evidence>
<dbReference type="InterPro" id="IPR036397">
    <property type="entry name" value="RNaseH_sf"/>
</dbReference>
<dbReference type="AlphaFoldDB" id="A0A438CT34"/>
<dbReference type="Gene3D" id="3.30.70.270">
    <property type="match status" value="3"/>
</dbReference>
<dbReference type="InterPro" id="IPR043502">
    <property type="entry name" value="DNA/RNA_pol_sf"/>
</dbReference>
<dbReference type="GO" id="GO:0015074">
    <property type="term" value="P:DNA integration"/>
    <property type="evidence" value="ECO:0007669"/>
    <property type="project" value="InterPro"/>
</dbReference>
<comment type="caution">
    <text evidence="2">The sequence shown here is derived from an EMBL/GenBank/DDBJ whole genome shotgun (WGS) entry which is preliminary data.</text>
</comment>
<reference evidence="2 3" key="1">
    <citation type="journal article" date="2018" name="PLoS Genet.">
        <title>Population sequencing reveals clonal diversity and ancestral inbreeding in the grapevine cultivar Chardonnay.</title>
        <authorList>
            <person name="Roach M.J."/>
            <person name="Johnson D.L."/>
            <person name="Bohlmann J."/>
            <person name="van Vuuren H.J."/>
            <person name="Jones S.J."/>
            <person name="Pretorius I.S."/>
            <person name="Schmidt S.A."/>
            <person name="Borneman A.R."/>
        </authorList>
    </citation>
    <scope>NUCLEOTIDE SEQUENCE [LARGE SCALE GENOMIC DNA]</scope>
    <source>
        <strain evidence="3">cv. Chardonnay</strain>
        <tissue evidence="2">Leaf</tissue>
    </source>
</reference>
<evidence type="ECO:0000259" key="1">
    <source>
        <dbReference type="PROSITE" id="PS50994"/>
    </source>
</evidence>
<dbReference type="SUPFAM" id="SSF56672">
    <property type="entry name" value="DNA/RNA polymerases"/>
    <property type="match status" value="1"/>
</dbReference>
<dbReference type="InterPro" id="IPR001584">
    <property type="entry name" value="Integrase_cat-core"/>
</dbReference>
<evidence type="ECO:0000313" key="2">
    <source>
        <dbReference type="EMBL" id="RVW26362.1"/>
    </source>
</evidence>
<dbReference type="PANTHER" id="PTHR34072:SF57">
    <property type="entry name" value="RNA-DIRECTED DNA POLYMERASE"/>
    <property type="match status" value="1"/>
</dbReference>
<dbReference type="GO" id="GO:0003676">
    <property type="term" value="F:nucleic acid binding"/>
    <property type="evidence" value="ECO:0007669"/>
    <property type="project" value="InterPro"/>
</dbReference>
<protein>
    <submittedName>
        <fullName evidence="2">Retrovirus-related Pol polyprotein from transposon 17.6</fullName>
    </submittedName>
</protein>
<dbReference type="PROSITE" id="PS50994">
    <property type="entry name" value="INTEGRASE"/>
    <property type="match status" value="1"/>
</dbReference>
<organism evidence="2 3">
    <name type="scientific">Vitis vinifera</name>
    <name type="common">Grape</name>
    <dbReference type="NCBI Taxonomy" id="29760"/>
    <lineage>
        <taxon>Eukaryota</taxon>
        <taxon>Viridiplantae</taxon>
        <taxon>Streptophyta</taxon>
        <taxon>Embryophyta</taxon>
        <taxon>Tracheophyta</taxon>
        <taxon>Spermatophyta</taxon>
        <taxon>Magnoliopsida</taxon>
        <taxon>eudicotyledons</taxon>
        <taxon>Gunneridae</taxon>
        <taxon>Pentapetalae</taxon>
        <taxon>rosids</taxon>
        <taxon>Vitales</taxon>
        <taxon>Vitaceae</taxon>
        <taxon>Viteae</taxon>
        <taxon>Vitis</taxon>
    </lineage>
</organism>
<dbReference type="Pfam" id="PF17919">
    <property type="entry name" value="RT_RNaseH_2"/>
    <property type="match status" value="1"/>
</dbReference>
<dbReference type="SUPFAM" id="SSF53098">
    <property type="entry name" value="Ribonuclease H-like"/>
    <property type="match status" value="1"/>
</dbReference>
<dbReference type="InterPro" id="IPR041577">
    <property type="entry name" value="RT_RNaseH_2"/>
</dbReference>
<accession>A0A438CT34</accession>
<dbReference type="Gene3D" id="3.10.10.10">
    <property type="entry name" value="HIV Type 1 Reverse Transcriptase, subunit A, domain 1"/>
    <property type="match status" value="1"/>
</dbReference>
<dbReference type="Gene3D" id="3.30.420.10">
    <property type="entry name" value="Ribonuclease H-like superfamily/Ribonuclease H"/>
    <property type="match status" value="1"/>
</dbReference>
<feature type="domain" description="Integrase catalytic" evidence="1">
    <location>
        <begin position="406"/>
        <end position="509"/>
    </location>
</feature>
<name>A0A438CT34_VITVI</name>
<dbReference type="InterPro" id="IPR043128">
    <property type="entry name" value="Rev_trsase/Diguanyl_cyclase"/>
</dbReference>
<gene>
    <name evidence="2" type="primary">pol_1032</name>
    <name evidence="2" type="ORF">CK203_115615</name>
</gene>
<dbReference type="InterPro" id="IPR012337">
    <property type="entry name" value="RNaseH-like_sf"/>
</dbReference>